<gene>
    <name evidence="5" type="ORF">EUX98_g8166</name>
</gene>
<evidence type="ECO:0000256" key="1">
    <source>
        <dbReference type="ARBA" id="ARBA00006961"/>
    </source>
</evidence>
<dbReference type="InterPro" id="IPR029039">
    <property type="entry name" value="Flavoprotein-like_sf"/>
</dbReference>
<sequence>MCFPGKRQKNNLSDDAPATTKKPELAPAVAASTVPASAQTPAAEPTEPPTEPTSTTKTTDMASPRVAIIIYSMYGHIAKLAESVKSGIAEAGGNATIFQIAETLSQDVLAKMHAPPKPNYPVIEPKDLVNYDAFAFGIPTRYGNFPGQWKAFWDATGGLWAQGALAGKYASVFISTGTPGGGQESTALATLSTLTHHGIIYVPLGYSTTFDILSNLSEVRGGSPWGAGTFAGADGSRSPSALELELALRQGKYLQSIVSKSIKMSFAAASTSANIHLPTNTAPVPPQNDIHLTLDQIFTDITTIDDPKTLNDKFKSFTLKETRDTILSSMLGGGQDPLSILDPERNTIGFLYILVARLYTPSSAGQTPSLRVIEEFCSRFNPEHARLAPERVSALARAPGYAHTSLRLLMVNQLKYALAPLYDLVTRYPPNLTYLTTVHTHFIRSCVATRHFSTALPILSVPIVNIDLGLSDLTYNDNLIYHYSGGIALGALKMWSEAEEFFEICVSAPAQVPAAIQMEALKKLTLVQLILYGKPLALPKYTNQVLGRLFKQTIYWRFADAFPRSLPDLQAAVAKESETLTREQNLGLIQQVVEISPRWLIKKATQTYMTLGMADIAKETGNPDVDQNRAIVLSMIENGEINATISVDDTVTFSDSATNITKHDIDRALRRAQEQSELLQQLEREALKFKDDAGWGQEDDVGFGMHGGGRGAWSDEAMLFG</sequence>
<dbReference type="Proteomes" id="UP000308730">
    <property type="component" value="Unassembled WGS sequence"/>
</dbReference>
<dbReference type="Gene3D" id="3.40.50.360">
    <property type="match status" value="1"/>
</dbReference>
<comment type="similarity">
    <text evidence="1">Belongs to the WrbA family.</text>
</comment>
<dbReference type="Pfam" id="PF01399">
    <property type="entry name" value="PCI"/>
    <property type="match status" value="1"/>
</dbReference>
<dbReference type="GO" id="GO:0010181">
    <property type="term" value="F:FMN binding"/>
    <property type="evidence" value="ECO:0007669"/>
    <property type="project" value="InterPro"/>
</dbReference>
<evidence type="ECO:0000313" key="5">
    <source>
        <dbReference type="EMBL" id="THH22530.1"/>
    </source>
</evidence>
<dbReference type="InterPro" id="IPR055089">
    <property type="entry name" value="COP9_N"/>
</dbReference>
<keyword evidence="2" id="KW-0175">Coiled coil</keyword>
<dbReference type="NCBIfam" id="TIGR01755">
    <property type="entry name" value="flav_wrbA"/>
    <property type="match status" value="1"/>
</dbReference>
<dbReference type="FunFam" id="3.40.50.360:FF:000001">
    <property type="entry name" value="NAD(P)H dehydrogenase (Quinone) FQR1-like"/>
    <property type="match status" value="1"/>
</dbReference>
<dbReference type="SUPFAM" id="SSF52218">
    <property type="entry name" value="Flavoproteins"/>
    <property type="match status" value="1"/>
</dbReference>
<name>A0A4S4MHB2_9APHY</name>
<dbReference type="EMBL" id="SGPM01000410">
    <property type="protein sequence ID" value="THH22530.1"/>
    <property type="molecule type" value="Genomic_DNA"/>
</dbReference>
<proteinExistence type="inferred from homology"/>
<feature type="compositionally biased region" description="Low complexity" evidence="3">
    <location>
        <begin position="26"/>
        <end position="45"/>
    </location>
</feature>
<dbReference type="GO" id="GO:0003955">
    <property type="term" value="F:NAD(P)H dehydrogenase (quinone) activity"/>
    <property type="evidence" value="ECO:0007669"/>
    <property type="project" value="InterPro"/>
</dbReference>
<dbReference type="GO" id="GO:0016020">
    <property type="term" value="C:membrane"/>
    <property type="evidence" value="ECO:0007669"/>
    <property type="project" value="TreeGrafter"/>
</dbReference>
<dbReference type="InterPro" id="IPR000717">
    <property type="entry name" value="PCI_dom"/>
</dbReference>
<dbReference type="PANTHER" id="PTHR30546:SF23">
    <property type="entry name" value="FLAVOPROTEIN-LIKE PROTEIN YCP4-RELATED"/>
    <property type="match status" value="1"/>
</dbReference>
<reference evidence="5 6" key="1">
    <citation type="submission" date="2019-02" db="EMBL/GenBank/DDBJ databases">
        <title>Genome sequencing of the rare red list fungi Antrodiella citrinella (Flaviporus citrinellus).</title>
        <authorList>
            <person name="Buettner E."/>
            <person name="Kellner H."/>
        </authorList>
    </citation>
    <scope>NUCLEOTIDE SEQUENCE [LARGE SCALE GENOMIC DNA]</scope>
    <source>
        <strain evidence="5 6">DSM 108506</strain>
    </source>
</reference>
<evidence type="ECO:0000313" key="6">
    <source>
        <dbReference type="Proteomes" id="UP000308730"/>
    </source>
</evidence>
<dbReference type="PROSITE" id="PS50902">
    <property type="entry name" value="FLAVODOXIN_LIKE"/>
    <property type="match status" value="1"/>
</dbReference>
<dbReference type="InterPro" id="IPR005025">
    <property type="entry name" value="FMN_Rdtase-like_dom"/>
</dbReference>
<feature type="domain" description="Flavodoxin-like" evidence="4">
    <location>
        <begin position="66"/>
        <end position="254"/>
    </location>
</feature>
<feature type="coiled-coil region" evidence="2">
    <location>
        <begin position="665"/>
        <end position="692"/>
    </location>
</feature>
<dbReference type="AlphaFoldDB" id="A0A4S4MHB2"/>
<evidence type="ECO:0000256" key="2">
    <source>
        <dbReference type="SAM" id="Coils"/>
    </source>
</evidence>
<dbReference type="Pfam" id="PF03358">
    <property type="entry name" value="FMN_red"/>
    <property type="match status" value="1"/>
</dbReference>
<keyword evidence="6" id="KW-1185">Reference proteome</keyword>
<organism evidence="5 6">
    <name type="scientific">Antrodiella citrinella</name>
    <dbReference type="NCBI Taxonomy" id="2447956"/>
    <lineage>
        <taxon>Eukaryota</taxon>
        <taxon>Fungi</taxon>
        <taxon>Dikarya</taxon>
        <taxon>Basidiomycota</taxon>
        <taxon>Agaricomycotina</taxon>
        <taxon>Agaricomycetes</taxon>
        <taxon>Polyporales</taxon>
        <taxon>Steccherinaceae</taxon>
        <taxon>Antrodiella</taxon>
    </lineage>
</organism>
<evidence type="ECO:0000259" key="4">
    <source>
        <dbReference type="PROSITE" id="PS50902"/>
    </source>
</evidence>
<accession>A0A4S4MHB2</accession>
<protein>
    <recommendedName>
        <fullName evidence="4">Flavodoxin-like domain-containing protein</fullName>
    </recommendedName>
</protein>
<dbReference type="InterPro" id="IPR008254">
    <property type="entry name" value="Flavodoxin/NO_synth"/>
</dbReference>
<dbReference type="InterPro" id="IPR010089">
    <property type="entry name" value="Flavoprotein_WrbA-like"/>
</dbReference>
<dbReference type="Pfam" id="PF22788">
    <property type="entry name" value="COP9_hel_rpt"/>
    <property type="match status" value="1"/>
</dbReference>
<feature type="region of interest" description="Disordered" evidence="3">
    <location>
        <begin position="1"/>
        <end position="59"/>
    </location>
</feature>
<evidence type="ECO:0000256" key="3">
    <source>
        <dbReference type="SAM" id="MobiDB-lite"/>
    </source>
</evidence>
<dbReference type="NCBIfam" id="NF002999">
    <property type="entry name" value="PRK03767.1"/>
    <property type="match status" value="1"/>
</dbReference>
<dbReference type="PANTHER" id="PTHR30546">
    <property type="entry name" value="FLAVODOXIN-RELATED PROTEIN WRBA-RELATED"/>
    <property type="match status" value="1"/>
</dbReference>
<comment type="caution">
    <text evidence="5">The sequence shown here is derived from an EMBL/GenBank/DDBJ whole genome shotgun (WGS) entry which is preliminary data.</text>
</comment>
<dbReference type="OrthoDB" id="29061at2759"/>